<dbReference type="Proteomes" id="UP000531216">
    <property type="component" value="Unassembled WGS sequence"/>
</dbReference>
<dbReference type="AlphaFoldDB" id="A0A7W6FSZ6"/>
<evidence type="ECO:0000313" key="2">
    <source>
        <dbReference type="EMBL" id="MBB3934664.1"/>
    </source>
</evidence>
<dbReference type="RefSeq" id="WP_139224543.1">
    <property type="nucleotide sequence ID" value="NZ_FOOA01000001.1"/>
</dbReference>
<evidence type="ECO:0000256" key="1">
    <source>
        <dbReference type="ARBA" id="ARBA00023172"/>
    </source>
</evidence>
<keyword evidence="3" id="KW-1185">Reference proteome</keyword>
<evidence type="ECO:0008006" key="4">
    <source>
        <dbReference type="Google" id="ProtNLM"/>
    </source>
</evidence>
<dbReference type="GO" id="GO:0003677">
    <property type="term" value="F:DNA binding"/>
    <property type="evidence" value="ECO:0007669"/>
    <property type="project" value="InterPro"/>
</dbReference>
<name>A0A7W6FSZ6_9HYPH</name>
<accession>A0A7W6FSZ6</accession>
<dbReference type="InterPro" id="IPR011010">
    <property type="entry name" value="DNA_brk_join_enz"/>
</dbReference>
<comment type="caution">
    <text evidence="2">The sequence shown here is derived from an EMBL/GenBank/DDBJ whole genome shotgun (WGS) entry which is preliminary data.</text>
</comment>
<keyword evidence="1" id="KW-0233">DNA recombination</keyword>
<dbReference type="GO" id="GO:0006310">
    <property type="term" value="P:DNA recombination"/>
    <property type="evidence" value="ECO:0007669"/>
    <property type="project" value="UniProtKB-KW"/>
</dbReference>
<dbReference type="SUPFAM" id="SSF56349">
    <property type="entry name" value="DNA breaking-rejoining enzymes"/>
    <property type="match status" value="1"/>
</dbReference>
<evidence type="ECO:0000313" key="3">
    <source>
        <dbReference type="Proteomes" id="UP000531216"/>
    </source>
</evidence>
<organism evidence="2 3">
    <name type="scientific">Aureimonas phyllosphaerae</name>
    <dbReference type="NCBI Taxonomy" id="1166078"/>
    <lineage>
        <taxon>Bacteria</taxon>
        <taxon>Pseudomonadati</taxon>
        <taxon>Pseudomonadota</taxon>
        <taxon>Alphaproteobacteria</taxon>
        <taxon>Hyphomicrobiales</taxon>
        <taxon>Aurantimonadaceae</taxon>
        <taxon>Aureimonas</taxon>
    </lineage>
</organism>
<dbReference type="InterPro" id="IPR013762">
    <property type="entry name" value="Integrase-like_cat_sf"/>
</dbReference>
<proteinExistence type="predicted"/>
<dbReference type="GO" id="GO:0015074">
    <property type="term" value="P:DNA integration"/>
    <property type="evidence" value="ECO:0007669"/>
    <property type="project" value="InterPro"/>
</dbReference>
<dbReference type="OrthoDB" id="8368662at2"/>
<gene>
    <name evidence="2" type="ORF">GGR05_000775</name>
</gene>
<reference evidence="2 3" key="1">
    <citation type="submission" date="2020-08" db="EMBL/GenBank/DDBJ databases">
        <title>Genomic Encyclopedia of Type Strains, Phase IV (KMG-IV): sequencing the most valuable type-strain genomes for metagenomic binning, comparative biology and taxonomic classification.</title>
        <authorList>
            <person name="Goeker M."/>
        </authorList>
    </citation>
    <scope>NUCLEOTIDE SEQUENCE [LARGE SCALE GENOMIC DNA]</scope>
    <source>
        <strain evidence="2 3">DSM 25024</strain>
    </source>
</reference>
<dbReference type="EMBL" id="JACIDO010000001">
    <property type="protein sequence ID" value="MBB3934664.1"/>
    <property type="molecule type" value="Genomic_DNA"/>
</dbReference>
<protein>
    <recommendedName>
        <fullName evidence="4">Phage integrase family protein</fullName>
    </recommendedName>
</protein>
<dbReference type="Gene3D" id="1.10.443.10">
    <property type="entry name" value="Intergrase catalytic core"/>
    <property type="match status" value="1"/>
</dbReference>
<sequence>MRKTPFGKMPDVESPYELPDQAETRDGYVYRPGDDHWPIVTDIGRLNFHFGDLGVAHALKTGFKGFVTARLRSENPRSVYSNYQLVRGLLLHIATYDTDAVAISSAHLMNYSASFEEDQRYRATEANDIVRVWARLGIPAVSREAFVTATDMPKSSRKRALAVRMRCPIQGAYTNLEYDGLYKALHAAFAAGEIAIDNYGLCLLSGAIGPRPVQIAGLTVGDLKVTMGPAGKTYVLAIPRAKQRGARYRTQFTERPLIEEIGMIIEAQSLLVREKARLCGMADPNEAPLFPAVHVSSTFFDGGTTPARPTPASIAMRIINVMEGLGVNSERTGEAINVNATRARRTVGTRAAQEGKSLDEIMVILDHTSRTAAQSYIEVRSDLLQRLDKKLAILLAPMAQRFAGTLAARGNDVGQGIERHILGSVDEGEGPVALGGCGKHGFCGLGKPIACYTCRLFHPWLDGPHEEILDWLLGRRRQMAEDGSMAVAVTLDDTIVACAEVVRQCRARAASLEGDRNG</sequence>